<feature type="compositionally biased region" description="Acidic residues" evidence="4">
    <location>
        <begin position="529"/>
        <end position="542"/>
    </location>
</feature>
<dbReference type="InterPro" id="IPR033764">
    <property type="entry name" value="Sdr_B"/>
</dbReference>
<feature type="compositionally biased region" description="Low complexity" evidence="4">
    <location>
        <begin position="472"/>
        <end position="523"/>
    </location>
</feature>
<protein>
    <recommendedName>
        <fullName evidence="5">SD-repeat containing protein B domain-containing protein</fullName>
    </recommendedName>
</protein>
<name>A0ABU3WXJ8_9EURY</name>
<feature type="compositionally biased region" description="Low complexity" evidence="4">
    <location>
        <begin position="431"/>
        <end position="442"/>
    </location>
</feature>
<evidence type="ECO:0000256" key="3">
    <source>
        <dbReference type="ARBA" id="ARBA00022729"/>
    </source>
</evidence>
<feature type="region of interest" description="Disordered" evidence="4">
    <location>
        <begin position="770"/>
        <end position="819"/>
    </location>
</feature>
<feature type="compositionally biased region" description="Pro residues" evidence="4">
    <location>
        <begin position="443"/>
        <end position="452"/>
    </location>
</feature>
<evidence type="ECO:0000256" key="1">
    <source>
        <dbReference type="ARBA" id="ARBA00004613"/>
    </source>
</evidence>
<dbReference type="InterPro" id="IPR013783">
    <property type="entry name" value="Ig-like_fold"/>
</dbReference>
<feature type="region of interest" description="Disordered" evidence="4">
    <location>
        <begin position="403"/>
        <end position="455"/>
    </location>
</feature>
<dbReference type="EMBL" id="WBKO01000001">
    <property type="protein sequence ID" value="MDV2480451.1"/>
    <property type="molecule type" value="Genomic_DNA"/>
</dbReference>
<keyword evidence="3" id="KW-0732">Signal</keyword>
<accession>A0ABU3WXJ8</accession>
<dbReference type="Gene3D" id="2.60.40.10">
    <property type="entry name" value="Immunoglobulins"/>
    <property type="match status" value="2"/>
</dbReference>
<dbReference type="SUPFAM" id="SSF117074">
    <property type="entry name" value="Hypothetical protein PA1324"/>
    <property type="match status" value="2"/>
</dbReference>
<evidence type="ECO:0000259" key="5">
    <source>
        <dbReference type="Pfam" id="PF17210"/>
    </source>
</evidence>
<dbReference type="RefSeq" id="WP_317063385.1">
    <property type="nucleotide sequence ID" value="NZ_WBKO01000001.1"/>
</dbReference>
<comment type="subcellular location">
    <subcellularLocation>
        <location evidence="1">Secreted</location>
    </subcellularLocation>
</comment>
<keyword evidence="7" id="KW-1185">Reference proteome</keyword>
<evidence type="ECO:0000313" key="6">
    <source>
        <dbReference type="EMBL" id="MDV2480451.1"/>
    </source>
</evidence>
<feature type="region of interest" description="Disordered" evidence="4">
    <location>
        <begin position="467"/>
        <end position="568"/>
    </location>
</feature>
<evidence type="ECO:0000256" key="2">
    <source>
        <dbReference type="ARBA" id="ARBA00022525"/>
    </source>
</evidence>
<comment type="caution">
    <text evidence="6">The sequence shown here is derived from an EMBL/GenBank/DDBJ whole genome shotgun (WGS) entry which is preliminary data.</text>
</comment>
<proteinExistence type="predicted"/>
<feature type="domain" description="SD-repeat containing protein B" evidence="5">
    <location>
        <begin position="668"/>
        <end position="741"/>
    </location>
</feature>
<evidence type="ECO:0000256" key="4">
    <source>
        <dbReference type="SAM" id="MobiDB-lite"/>
    </source>
</evidence>
<evidence type="ECO:0000313" key="7">
    <source>
        <dbReference type="Proteomes" id="UP001281203"/>
    </source>
</evidence>
<feature type="domain" description="SD-repeat containing protein B" evidence="5">
    <location>
        <begin position="550"/>
        <end position="626"/>
    </location>
</feature>
<dbReference type="PANTHER" id="PTHR42754">
    <property type="entry name" value="ENDOGLUCANASE"/>
    <property type="match status" value="1"/>
</dbReference>
<gene>
    <name evidence="6" type="ORF">F8E02_00195</name>
</gene>
<organism evidence="6 7">
    <name type="scientific">Methanoculleus caldifontis</name>
    <dbReference type="NCBI Taxonomy" id="2651577"/>
    <lineage>
        <taxon>Archaea</taxon>
        <taxon>Methanobacteriati</taxon>
        <taxon>Methanobacteriota</taxon>
        <taxon>Stenosarchaea group</taxon>
        <taxon>Methanomicrobia</taxon>
        <taxon>Methanomicrobiales</taxon>
        <taxon>Methanomicrobiaceae</taxon>
        <taxon>Methanoculleus</taxon>
    </lineage>
</organism>
<keyword evidence="2" id="KW-0964">Secreted</keyword>
<reference evidence="6 7" key="1">
    <citation type="submission" date="2019-10" db="EMBL/GenBank/DDBJ databases">
        <title>Isolation and characterization of Methanoculleus sp. Wushi-C6 from a hot spring well.</title>
        <authorList>
            <person name="Chen S.-C."/>
            <person name="Lan Z.-H."/>
            <person name="You Y.-T."/>
            <person name="Lai M.-C."/>
        </authorList>
    </citation>
    <scope>NUCLEOTIDE SEQUENCE [LARGE SCALE GENOMIC DNA]</scope>
    <source>
        <strain evidence="6 7">Wushi-C6</strain>
    </source>
</reference>
<dbReference type="PANTHER" id="PTHR42754:SF1">
    <property type="entry name" value="LIPOPROTEIN"/>
    <property type="match status" value="1"/>
</dbReference>
<dbReference type="SUPFAM" id="SSF63829">
    <property type="entry name" value="Calcium-dependent phosphotriesterase"/>
    <property type="match status" value="1"/>
</dbReference>
<dbReference type="Proteomes" id="UP001281203">
    <property type="component" value="Unassembled WGS sequence"/>
</dbReference>
<sequence>MRCGTYLWIVFLSALVFVAVAGAESEDYVVTLNRTYGGPDAGEAVYAIVADPEDGFFLAGETGSFGAGKTDAWLVRLTADGSEEWNRTYGGEEADTARSVLLTENGTLLLAGNLTYVTNGTRLDTDAWLLMVDPSGDEVWNRTYGGADVNASANAVTPTGDGGFLFVGSTAAWGGNESDAWAVRVNETGGEVWSRVLGGSGNDTANAVVRLPDGDFVFAGSTESSGAGMADVWVVRLNESGGEVWNRTFGSPDDDLGRAVINTPDGGLLVAGTFTERPDNETIDTDALLIKLTPAGDIIWNWIYGDFGVNESATAVIWAADGGYVFAGETGFLGVDDTDAWIVGTDAAGAVVWSKIAGGVNPGDRAASLVEAEPGGYVVAGTFNATVRDGSVNTDAWVIGLEKAPEPTPTPTTTPTPAPTVAPLKPPKAPVVPQKTPVTAAPTPVPTTPTPIPTRVIKPVGEVTIPPAPTLTVDPTPRVTVGPTPRVTVGPTPRVTVGPTPRVTVGPTPRVTVGPTPRVTVGPTPAPRDDDDDDDDERDDDDGERRALSGTVWYDLDGDGAPGPGEPGIPGISVRLIGMRTMFDAAVTGPDGSYRFEAVPTGGYSGAEFLLPDGYSCTISGPGNDAVLLDGLAFAGSVDGQETLNAGFIGDYQTETPETAYGWVLGTTWSDDNQDGIRDETYGMTDVEVRLMDAEGEVLASARTGYHDRYTSFYLFGPLLPGEYAVAFTPPEGYVFTAPGGNSSPDPSTGSTDLFVVGGGDIVTRDAGLIIPAPTPTPPAGEAGGAGDVASPENESIGDGGDARDPPPPSPDWDLPTLA</sequence>
<feature type="compositionally biased region" description="Pro residues" evidence="4">
    <location>
        <begin position="406"/>
        <end position="430"/>
    </location>
</feature>
<dbReference type="Pfam" id="PF17210">
    <property type="entry name" value="SdrD_B"/>
    <property type="match status" value="2"/>
</dbReference>